<dbReference type="GO" id="GO:0046872">
    <property type="term" value="F:metal ion binding"/>
    <property type="evidence" value="ECO:0007669"/>
    <property type="project" value="InterPro"/>
</dbReference>
<evidence type="ECO:0000313" key="3">
    <source>
        <dbReference type="EMBL" id="ABF42820.1"/>
    </source>
</evidence>
<dbReference type="EMBL" id="CP000360">
    <property type="protein sequence ID" value="ABF42820.1"/>
    <property type="molecule type" value="Genomic_DNA"/>
</dbReference>
<evidence type="ECO:0000313" key="4">
    <source>
        <dbReference type="Proteomes" id="UP000002432"/>
    </source>
</evidence>
<dbReference type="NCBIfam" id="NF009405">
    <property type="entry name" value="PRK12767.1-4"/>
    <property type="match status" value="1"/>
</dbReference>
<dbReference type="KEGG" id="aba:Acid345_3820"/>
<dbReference type="PROSITE" id="PS50975">
    <property type="entry name" value="ATP_GRASP"/>
    <property type="match status" value="1"/>
</dbReference>
<dbReference type="AlphaFoldDB" id="Q1IJY0"/>
<proteinExistence type="predicted"/>
<reference evidence="3 4" key="1">
    <citation type="journal article" date="2009" name="Appl. Environ. Microbiol.">
        <title>Three genomes from the phylum Acidobacteria provide insight into the lifestyles of these microorganisms in soils.</title>
        <authorList>
            <person name="Ward N.L."/>
            <person name="Challacombe J.F."/>
            <person name="Janssen P.H."/>
            <person name="Henrissat B."/>
            <person name="Coutinho P.M."/>
            <person name="Wu M."/>
            <person name="Xie G."/>
            <person name="Haft D.H."/>
            <person name="Sait M."/>
            <person name="Badger J."/>
            <person name="Barabote R.D."/>
            <person name="Bradley B."/>
            <person name="Brettin T.S."/>
            <person name="Brinkac L.M."/>
            <person name="Bruce D."/>
            <person name="Creasy T."/>
            <person name="Daugherty S.C."/>
            <person name="Davidsen T.M."/>
            <person name="DeBoy R.T."/>
            <person name="Detter J.C."/>
            <person name="Dodson R.J."/>
            <person name="Durkin A.S."/>
            <person name="Ganapathy A."/>
            <person name="Gwinn-Giglio M."/>
            <person name="Han C.S."/>
            <person name="Khouri H."/>
            <person name="Kiss H."/>
            <person name="Kothari S.P."/>
            <person name="Madupu R."/>
            <person name="Nelson K.E."/>
            <person name="Nelson W.C."/>
            <person name="Paulsen I."/>
            <person name="Penn K."/>
            <person name="Ren Q."/>
            <person name="Rosovitz M.J."/>
            <person name="Selengut J.D."/>
            <person name="Shrivastava S."/>
            <person name="Sullivan S.A."/>
            <person name="Tapia R."/>
            <person name="Thompson L.S."/>
            <person name="Watkins K.L."/>
            <person name="Yang Q."/>
            <person name="Yu C."/>
            <person name="Zafar N."/>
            <person name="Zhou L."/>
            <person name="Kuske C.R."/>
        </authorList>
    </citation>
    <scope>NUCLEOTIDE SEQUENCE [LARGE SCALE GENOMIC DNA]</scope>
    <source>
        <strain evidence="3 4">Ellin345</strain>
    </source>
</reference>
<gene>
    <name evidence="3" type="ordered locus">Acid345_3820</name>
</gene>
<accession>Q1IJY0</accession>
<dbReference type="GO" id="GO:0005524">
    <property type="term" value="F:ATP binding"/>
    <property type="evidence" value="ECO:0007669"/>
    <property type="project" value="UniProtKB-UniRule"/>
</dbReference>
<dbReference type="SUPFAM" id="SSF56059">
    <property type="entry name" value="Glutathione synthetase ATP-binding domain-like"/>
    <property type="match status" value="1"/>
</dbReference>
<keyword evidence="1" id="KW-0067">ATP-binding</keyword>
<dbReference type="Pfam" id="PF15632">
    <property type="entry name" value="ATPgrasp_Ter"/>
    <property type="match status" value="1"/>
</dbReference>
<dbReference type="eggNOG" id="COG0151">
    <property type="taxonomic scope" value="Bacteria"/>
</dbReference>
<keyword evidence="1" id="KW-0547">Nucleotide-binding</keyword>
<protein>
    <recommendedName>
        <fullName evidence="2">ATP-grasp domain-containing protein</fullName>
    </recommendedName>
</protein>
<sequence length="343" mass="38081">MPDRDREHSKRRSGSFVKQPAVLITSAGRRTSLLGSFVKAAQGRGWRVLAGDRDPLAPTLYLADEGLKLPSLSEHDYIPCLLELVRERSIRMIVPTIDTELGLLARHADDFRKEGCVAVISSGRLIEIAGDKWLTMQEYAARAVRTPKSWLPDALPSHGLPESLFVKPRDGSASQHAYRVQSSELARKLPEVPNAIVQEELRGNEITIDALIDLNGQPLHYVPRVRIRTLGGESIQGVTIAGDEIRDWIIHCLNVTAELGGVGPITMQAFLTPDGPVLSEVNPRFGGGFPLTLAAGGAYPDWLIAMVEGEKIDPRFGEYRRGLYMTRYYVEFFTDKPLWEAMQ</sequence>
<evidence type="ECO:0000259" key="2">
    <source>
        <dbReference type="PROSITE" id="PS50975"/>
    </source>
</evidence>
<dbReference type="InterPro" id="IPR013815">
    <property type="entry name" value="ATP_grasp_subdomain_1"/>
</dbReference>
<dbReference type="InterPro" id="IPR011761">
    <property type="entry name" value="ATP-grasp"/>
</dbReference>
<dbReference type="OrthoDB" id="5420347at2"/>
<dbReference type="HOGENOM" id="CLU_052967_0_0_0"/>
<dbReference type="Pfam" id="PF21360">
    <property type="entry name" value="PylC-like_N"/>
    <property type="match status" value="1"/>
</dbReference>
<dbReference type="EnsemblBacteria" id="ABF42820">
    <property type="protein sequence ID" value="ABF42820"/>
    <property type="gene ID" value="Acid345_3820"/>
</dbReference>
<dbReference type="STRING" id="204669.Acid345_3820"/>
<evidence type="ECO:0000256" key="1">
    <source>
        <dbReference type="PROSITE-ProRule" id="PRU00409"/>
    </source>
</evidence>
<name>Q1IJY0_KORVE</name>
<dbReference type="Proteomes" id="UP000002432">
    <property type="component" value="Chromosome"/>
</dbReference>
<dbReference type="Gene3D" id="3.30.1490.20">
    <property type="entry name" value="ATP-grasp fold, A domain"/>
    <property type="match status" value="1"/>
</dbReference>
<dbReference type="Gene3D" id="3.30.470.20">
    <property type="entry name" value="ATP-grasp fold, B domain"/>
    <property type="match status" value="1"/>
</dbReference>
<dbReference type="Gene3D" id="3.40.50.20">
    <property type="match status" value="1"/>
</dbReference>
<feature type="domain" description="ATP-grasp" evidence="2">
    <location>
        <begin position="136"/>
        <end position="308"/>
    </location>
</feature>
<dbReference type="InterPro" id="IPR048764">
    <property type="entry name" value="PylC_N"/>
</dbReference>
<keyword evidence="4" id="KW-1185">Reference proteome</keyword>
<organism evidence="3 4">
    <name type="scientific">Koribacter versatilis (strain Ellin345)</name>
    <dbReference type="NCBI Taxonomy" id="204669"/>
    <lineage>
        <taxon>Bacteria</taxon>
        <taxon>Pseudomonadati</taxon>
        <taxon>Acidobacteriota</taxon>
        <taxon>Terriglobia</taxon>
        <taxon>Terriglobales</taxon>
        <taxon>Candidatus Korobacteraceae</taxon>
        <taxon>Candidatus Korobacter</taxon>
    </lineage>
</organism>